<name>A0AAD8FJN4_BIOPF</name>
<comment type="caution">
    <text evidence="1">The sequence shown here is derived from an EMBL/GenBank/DDBJ whole genome shotgun (WGS) entry which is preliminary data.</text>
</comment>
<evidence type="ECO:0000313" key="2">
    <source>
        <dbReference type="Proteomes" id="UP001233172"/>
    </source>
</evidence>
<dbReference type="AlphaFoldDB" id="A0AAD8FJN4"/>
<organism evidence="1 2">
    <name type="scientific">Biomphalaria pfeifferi</name>
    <name type="common">Bloodfluke planorb</name>
    <name type="synonym">Freshwater snail</name>
    <dbReference type="NCBI Taxonomy" id="112525"/>
    <lineage>
        <taxon>Eukaryota</taxon>
        <taxon>Metazoa</taxon>
        <taxon>Spiralia</taxon>
        <taxon>Lophotrochozoa</taxon>
        <taxon>Mollusca</taxon>
        <taxon>Gastropoda</taxon>
        <taxon>Heterobranchia</taxon>
        <taxon>Euthyneura</taxon>
        <taxon>Panpulmonata</taxon>
        <taxon>Hygrophila</taxon>
        <taxon>Lymnaeoidea</taxon>
        <taxon>Planorbidae</taxon>
        <taxon>Biomphalaria</taxon>
    </lineage>
</organism>
<reference evidence="1" key="2">
    <citation type="submission" date="2023-04" db="EMBL/GenBank/DDBJ databases">
        <authorList>
            <person name="Bu L."/>
            <person name="Lu L."/>
            <person name="Laidemitt M.R."/>
            <person name="Zhang S.M."/>
            <person name="Mutuku M."/>
            <person name="Mkoji G."/>
            <person name="Steinauer M."/>
            <person name="Loker E.S."/>
        </authorList>
    </citation>
    <scope>NUCLEOTIDE SEQUENCE</scope>
    <source>
        <strain evidence="1">KasaAsao</strain>
        <tissue evidence="1">Whole Snail</tissue>
    </source>
</reference>
<reference evidence="1" key="1">
    <citation type="journal article" date="2023" name="PLoS Negl. Trop. Dis.">
        <title>A genome sequence for Biomphalaria pfeifferi, the major vector snail for the human-infecting parasite Schistosoma mansoni.</title>
        <authorList>
            <person name="Bu L."/>
            <person name="Lu L."/>
            <person name="Laidemitt M.R."/>
            <person name="Zhang S.M."/>
            <person name="Mutuku M."/>
            <person name="Mkoji G."/>
            <person name="Steinauer M."/>
            <person name="Loker E.S."/>
        </authorList>
    </citation>
    <scope>NUCLEOTIDE SEQUENCE</scope>
    <source>
        <strain evidence="1">KasaAsao</strain>
    </source>
</reference>
<protein>
    <submittedName>
        <fullName evidence="1">Solute carrier organic anion transporter family member 2B1</fullName>
    </submittedName>
</protein>
<proteinExistence type="predicted"/>
<accession>A0AAD8FJN4</accession>
<gene>
    <name evidence="1" type="ORF">Bpfe_004499</name>
</gene>
<dbReference type="Proteomes" id="UP001233172">
    <property type="component" value="Unassembled WGS sequence"/>
</dbReference>
<sequence>MNRTEYKPVSDSRKDWRDGFRDGPKRDTLCGILSVTPEVIQPCASMSCFTAFYGMAALLTSTLSIYVNSQ</sequence>
<evidence type="ECO:0000313" key="1">
    <source>
        <dbReference type="EMBL" id="KAK0066378.1"/>
    </source>
</evidence>
<dbReference type="EMBL" id="JASAOG010000011">
    <property type="protein sequence ID" value="KAK0066378.1"/>
    <property type="molecule type" value="Genomic_DNA"/>
</dbReference>
<keyword evidence="2" id="KW-1185">Reference proteome</keyword>
<feature type="non-terminal residue" evidence="1">
    <location>
        <position position="70"/>
    </location>
</feature>